<dbReference type="Pfam" id="PF03772">
    <property type="entry name" value="Competence"/>
    <property type="match status" value="1"/>
</dbReference>
<dbReference type="RefSeq" id="WP_263049563.1">
    <property type="nucleotide sequence ID" value="NZ_CP106735.1"/>
</dbReference>
<feature type="transmembrane region" description="Helical" evidence="6">
    <location>
        <begin position="420"/>
        <end position="444"/>
    </location>
</feature>
<dbReference type="NCBIfam" id="TIGR00360">
    <property type="entry name" value="ComEC_N-term"/>
    <property type="match status" value="1"/>
</dbReference>
<evidence type="ECO:0000313" key="10">
    <source>
        <dbReference type="Proteomes" id="UP001062165"/>
    </source>
</evidence>
<dbReference type="PANTHER" id="PTHR30619">
    <property type="entry name" value="DNA INTERNALIZATION/COMPETENCE PROTEIN COMEC/REC2"/>
    <property type="match status" value="1"/>
</dbReference>
<feature type="transmembrane region" description="Helical" evidence="6">
    <location>
        <begin position="489"/>
        <end position="504"/>
    </location>
</feature>
<dbReference type="PANTHER" id="PTHR30619:SF1">
    <property type="entry name" value="RECOMBINATION PROTEIN 2"/>
    <property type="match status" value="1"/>
</dbReference>
<evidence type="ECO:0000256" key="4">
    <source>
        <dbReference type="ARBA" id="ARBA00022989"/>
    </source>
</evidence>
<keyword evidence="2" id="KW-1003">Cell membrane</keyword>
<dbReference type="InterPro" id="IPR004477">
    <property type="entry name" value="ComEC_N"/>
</dbReference>
<feature type="transmembrane region" description="Helical" evidence="6">
    <location>
        <begin position="59"/>
        <end position="78"/>
    </location>
</feature>
<dbReference type="InterPro" id="IPR025405">
    <property type="entry name" value="DUF4131"/>
</dbReference>
<dbReference type="Pfam" id="PF13567">
    <property type="entry name" value="DUF4131"/>
    <property type="match status" value="1"/>
</dbReference>
<proteinExistence type="predicted"/>
<sequence>MSHWTNYPFLRIILTFVLGIFIARHTHSEAILHASLLGAVGIFLFALLGKSIFKKLPHAIWGNLLLAAVCLLGAYRYTSSNLEYQSHLIKTAWTNCQVSIGTITSFPIEKEKHIIHQVTLSTGLQDSTTIHTKALLLLYEKKAPYHTSTLNYGDKIRITGTPTAISSAKNPHEFDYSRYMAEQDIYIQLFAEPDQIERLAQHQANGLMSAIYRIRDYFNTLITTQIHGKNEQAIVSALLLGIKGQLDPEIKSAYAAAGAMHVLAVSGLHVSIIYFILTWAFKTIPAGDFKRLIVPTISIIALWAFALLTGFSPSILRAVSMFSIIIFAKILDRKSHIFNSLAFSAFILLLYDPSFLFDIGFQLSFLAVAGIVYLYPRCYQHITIPTWIGNKIWQLTCVSVAAQIATFPLSLYYFHQFPSYFLLTNLFVIPAAYGVMILGITMLIFGSLTNWIGWLLEQLVYYLNIFVSWVQQTDSSVIDWIHLSESQTLFIYIAMAGCIALFHFKKTSYLWLTCLAVVGFSIDQTHQVISQSNNHKMVFYAINHSRTMDQINRFNAQLYTLDSLLSQEKINYHIAPYRIHHLLPPPNSIKKINTLLTDFALLQTFNNTKVLFLTKPFDPNEIQLRLKADIVVVSNQSIDSLRILDQIVDCQQVILDNTNSHKYTSRIKKEANQLDMDVIDLNQQAHMISLSGNKKFLDMLF</sequence>
<protein>
    <submittedName>
        <fullName evidence="9">Competence protein ComEC family protein</fullName>
    </submittedName>
</protein>
<name>A0ABY6CV63_9BACT</name>
<gene>
    <name evidence="9" type="ORF">N7E81_10580</name>
</gene>
<keyword evidence="4 6" id="KW-1133">Transmembrane helix</keyword>
<keyword evidence="3 6" id="KW-0812">Transmembrane</keyword>
<feature type="transmembrane region" description="Helical" evidence="6">
    <location>
        <begin position="6"/>
        <end position="23"/>
    </location>
</feature>
<evidence type="ECO:0000256" key="3">
    <source>
        <dbReference type="ARBA" id="ARBA00022692"/>
    </source>
</evidence>
<evidence type="ECO:0000256" key="1">
    <source>
        <dbReference type="ARBA" id="ARBA00004651"/>
    </source>
</evidence>
<keyword evidence="10" id="KW-1185">Reference proteome</keyword>
<evidence type="ECO:0000256" key="5">
    <source>
        <dbReference type="ARBA" id="ARBA00023136"/>
    </source>
</evidence>
<feature type="domain" description="ComEC/Rec2-related protein" evidence="7">
    <location>
        <begin position="238"/>
        <end position="500"/>
    </location>
</feature>
<dbReference type="InterPro" id="IPR052159">
    <property type="entry name" value="Competence_DNA_uptake"/>
</dbReference>
<feature type="transmembrane region" description="Helical" evidence="6">
    <location>
        <begin position="337"/>
        <end position="353"/>
    </location>
</feature>
<keyword evidence="5 6" id="KW-0472">Membrane</keyword>
<feature type="transmembrane region" description="Helical" evidence="6">
    <location>
        <begin position="359"/>
        <end position="375"/>
    </location>
</feature>
<accession>A0ABY6CV63</accession>
<feature type="domain" description="DUF4131" evidence="8">
    <location>
        <begin position="36"/>
        <end position="194"/>
    </location>
</feature>
<dbReference type="EMBL" id="CP106735">
    <property type="protein sequence ID" value="UXX77816.1"/>
    <property type="molecule type" value="Genomic_DNA"/>
</dbReference>
<dbReference type="Proteomes" id="UP001062165">
    <property type="component" value="Chromosome"/>
</dbReference>
<evidence type="ECO:0000259" key="8">
    <source>
        <dbReference type="Pfam" id="PF13567"/>
    </source>
</evidence>
<feature type="transmembrane region" description="Helical" evidence="6">
    <location>
        <begin position="253"/>
        <end position="280"/>
    </location>
</feature>
<evidence type="ECO:0000256" key="2">
    <source>
        <dbReference type="ARBA" id="ARBA00022475"/>
    </source>
</evidence>
<feature type="transmembrane region" description="Helical" evidence="6">
    <location>
        <begin position="30"/>
        <end position="53"/>
    </location>
</feature>
<comment type="subcellular location">
    <subcellularLocation>
        <location evidence="1">Cell membrane</location>
        <topology evidence="1">Multi-pass membrane protein</topology>
    </subcellularLocation>
</comment>
<evidence type="ECO:0000259" key="7">
    <source>
        <dbReference type="Pfam" id="PF03772"/>
    </source>
</evidence>
<organism evidence="9 10">
    <name type="scientific">Reichenbachiella carrageenanivorans</name>
    <dbReference type="NCBI Taxonomy" id="2979869"/>
    <lineage>
        <taxon>Bacteria</taxon>
        <taxon>Pseudomonadati</taxon>
        <taxon>Bacteroidota</taxon>
        <taxon>Cytophagia</taxon>
        <taxon>Cytophagales</taxon>
        <taxon>Reichenbachiellaceae</taxon>
        <taxon>Reichenbachiella</taxon>
    </lineage>
</organism>
<feature type="transmembrane region" description="Helical" evidence="6">
    <location>
        <begin position="395"/>
        <end position="414"/>
    </location>
</feature>
<evidence type="ECO:0000256" key="6">
    <source>
        <dbReference type="SAM" id="Phobius"/>
    </source>
</evidence>
<evidence type="ECO:0000313" key="9">
    <source>
        <dbReference type="EMBL" id="UXX77816.1"/>
    </source>
</evidence>
<reference evidence="9" key="1">
    <citation type="submission" date="2022-10" db="EMBL/GenBank/DDBJ databases">
        <title>Comparative genomics and taxonomic characterization of three novel marine species of genus Reichenbachiella exhibiting antioxidant and polysaccharide degradation activities.</title>
        <authorList>
            <person name="Muhammad N."/>
            <person name="Lee Y.-J."/>
            <person name="Ko J."/>
            <person name="Kim S.-G."/>
        </authorList>
    </citation>
    <scope>NUCLEOTIDE SEQUENCE</scope>
    <source>
        <strain evidence="9">Wsw4-B4</strain>
    </source>
</reference>
<feature type="transmembrane region" description="Helical" evidence="6">
    <location>
        <begin position="292"/>
        <end position="316"/>
    </location>
</feature>
<feature type="transmembrane region" description="Helical" evidence="6">
    <location>
        <begin position="451"/>
        <end position="469"/>
    </location>
</feature>